<feature type="transmembrane region" description="Helical" evidence="1">
    <location>
        <begin position="358"/>
        <end position="380"/>
    </location>
</feature>
<feature type="transmembrane region" description="Helical" evidence="1">
    <location>
        <begin position="288"/>
        <end position="306"/>
    </location>
</feature>
<sequence>MEFSIPALPFCQSGTAALGVLPDLRESTSRAAQQLQQALPGISSLSVALSAPGGLLISSSNCLRPGHLTLALLQRQQTAASAALASTQPVLLTGLSQRPRLVASGLRAPSQCDCVICAPLRAPIRQQAAGGSNVVYTAWGCLTASYRAAQVPDPDRLLADVVFLAEAMAGPLEKDAQAVIWDMSIFVLLAPTGPGACKSCICGSERPQGKLPLPGCKAAALEADFVSWQAEQLRKLDVLAVVVQLVILGAFNFRYKVNPCFSFAYAAALLPLVAMAVNARWYIRLREAVMGVVMAVMLGCIAYFSAAQVLEGLVGEEGPGNLQRPYIFFRFTATEPLTMFPLIYMVRFQTFVRFTQPANWALVAESVAAFAIPGIIIQILEDWHCGLRRISKAHAA</sequence>
<evidence type="ECO:0000313" key="2">
    <source>
        <dbReference type="EMBL" id="KAK9828529.1"/>
    </source>
</evidence>
<organism evidence="2 3">
    <name type="scientific">[Myrmecia] bisecta</name>
    <dbReference type="NCBI Taxonomy" id="41462"/>
    <lineage>
        <taxon>Eukaryota</taxon>
        <taxon>Viridiplantae</taxon>
        <taxon>Chlorophyta</taxon>
        <taxon>core chlorophytes</taxon>
        <taxon>Trebouxiophyceae</taxon>
        <taxon>Trebouxiales</taxon>
        <taxon>Trebouxiaceae</taxon>
        <taxon>Myrmecia</taxon>
    </lineage>
</organism>
<feature type="transmembrane region" description="Helical" evidence="1">
    <location>
        <begin position="326"/>
        <end position="346"/>
    </location>
</feature>
<proteinExistence type="predicted"/>
<gene>
    <name evidence="2" type="ORF">WJX72_000617</name>
</gene>
<keyword evidence="3" id="KW-1185">Reference proteome</keyword>
<keyword evidence="1" id="KW-1133">Transmembrane helix</keyword>
<dbReference type="EMBL" id="JALJOR010000001">
    <property type="protein sequence ID" value="KAK9828529.1"/>
    <property type="molecule type" value="Genomic_DNA"/>
</dbReference>
<dbReference type="Proteomes" id="UP001489004">
    <property type="component" value="Unassembled WGS sequence"/>
</dbReference>
<protein>
    <submittedName>
        <fullName evidence="2">Uncharacterized protein</fullName>
    </submittedName>
</protein>
<name>A0AAW1R4C6_9CHLO</name>
<comment type="caution">
    <text evidence="2">The sequence shown here is derived from an EMBL/GenBank/DDBJ whole genome shotgun (WGS) entry which is preliminary data.</text>
</comment>
<keyword evidence="1" id="KW-0812">Transmembrane</keyword>
<keyword evidence="1" id="KW-0472">Membrane</keyword>
<dbReference type="AlphaFoldDB" id="A0AAW1R4C6"/>
<feature type="transmembrane region" description="Helical" evidence="1">
    <location>
        <begin position="261"/>
        <end position="281"/>
    </location>
</feature>
<accession>A0AAW1R4C6</accession>
<reference evidence="2 3" key="1">
    <citation type="journal article" date="2024" name="Nat. Commun.">
        <title>Phylogenomics reveals the evolutionary origins of lichenization in chlorophyte algae.</title>
        <authorList>
            <person name="Puginier C."/>
            <person name="Libourel C."/>
            <person name="Otte J."/>
            <person name="Skaloud P."/>
            <person name="Haon M."/>
            <person name="Grisel S."/>
            <person name="Petersen M."/>
            <person name="Berrin J.G."/>
            <person name="Delaux P.M."/>
            <person name="Dal Grande F."/>
            <person name="Keller J."/>
        </authorList>
    </citation>
    <scope>NUCLEOTIDE SEQUENCE [LARGE SCALE GENOMIC DNA]</scope>
    <source>
        <strain evidence="2 3">SAG 2043</strain>
    </source>
</reference>
<evidence type="ECO:0000256" key="1">
    <source>
        <dbReference type="SAM" id="Phobius"/>
    </source>
</evidence>
<evidence type="ECO:0000313" key="3">
    <source>
        <dbReference type="Proteomes" id="UP001489004"/>
    </source>
</evidence>